<feature type="transmembrane region" description="Helical" evidence="10">
    <location>
        <begin position="127"/>
        <end position="150"/>
    </location>
</feature>
<evidence type="ECO:0000256" key="9">
    <source>
        <dbReference type="SAM" id="MobiDB-lite"/>
    </source>
</evidence>
<organism evidence="11 12">
    <name type="scientific">Hirsutella minnesotensis 3608</name>
    <dbReference type="NCBI Taxonomy" id="1043627"/>
    <lineage>
        <taxon>Eukaryota</taxon>
        <taxon>Fungi</taxon>
        <taxon>Dikarya</taxon>
        <taxon>Ascomycota</taxon>
        <taxon>Pezizomycotina</taxon>
        <taxon>Sordariomycetes</taxon>
        <taxon>Hypocreomycetidae</taxon>
        <taxon>Hypocreales</taxon>
        <taxon>Ophiocordycipitaceae</taxon>
        <taxon>Hirsutella</taxon>
    </lineage>
</organism>
<feature type="compositionally biased region" description="Basic and acidic residues" evidence="9">
    <location>
        <begin position="67"/>
        <end position="80"/>
    </location>
</feature>
<dbReference type="PANTHER" id="PTHR28259">
    <property type="entry name" value="FLUORIDE EXPORT PROTEIN 1-RELATED"/>
    <property type="match status" value="1"/>
</dbReference>
<comment type="catalytic activity">
    <reaction evidence="8">
        <text>fluoride(in) = fluoride(out)</text>
        <dbReference type="Rhea" id="RHEA:76159"/>
        <dbReference type="ChEBI" id="CHEBI:17051"/>
    </reaction>
    <physiologicalReaction direction="left-to-right" evidence="8">
        <dbReference type="Rhea" id="RHEA:76160"/>
    </physiologicalReaction>
</comment>
<keyword evidence="3" id="KW-1003">Cell membrane</keyword>
<proteinExistence type="inferred from homology"/>
<feature type="transmembrane region" description="Helical" evidence="10">
    <location>
        <begin position="337"/>
        <end position="358"/>
    </location>
</feature>
<comment type="function">
    <text evidence="1">Fluoride channel required for the rapid expulsion of cytoplasmic fluoride.</text>
</comment>
<keyword evidence="6 10" id="KW-0472">Membrane</keyword>
<feature type="region of interest" description="Disordered" evidence="9">
    <location>
        <begin position="1"/>
        <end position="46"/>
    </location>
</feature>
<feature type="transmembrane region" description="Helical" evidence="10">
    <location>
        <begin position="162"/>
        <end position="181"/>
    </location>
</feature>
<evidence type="ECO:0000256" key="8">
    <source>
        <dbReference type="ARBA" id="ARBA00035585"/>
    </source>
</evidence>
<feature type="transmembrane region" description="Helical" evidence="10">
    <location>
        <begin position="433"/>
        <end position="455"/>
    </location>
</feature>
<dbReference type="PANTHER" id="PTHR28259:SF1">
    <property type="entry name" value="FLUORIDE EXPORT PROTEIN 1-RELATED"/>
    <property type="match status" value="1"/>
</dbReference>
<dbReference type="InterPro" id="IPR003691">
    <property type="entry name" value="FluC"/>
</dbReference>
<evidence type="ECO:0000256" key="2">
    <source>
        <dbReference type="ARBA" id="ARBA00004651"/>
    </source>
</evidence>
<evidence type="ECO:0008006" key="13">
    <source>
        <dbReference type="Google" id="ProtNLM"/>
    </source>
</evidence>
<dbReference type="EMBL" id="KQ030535">
    <property type="protein sequence ID" value="KJZ73422.1"/>
    <property type="molecule type" value="Genomic_DNA"/>
</dbReference>
<evidence type="ECO:0000256" key="4">
    <source>
        <dbReference type="ARBA" id="ARBA00022692"/>
    </source>
</evidence>
<name>A0A0F7ZZ13_9HYPO</name>
<dbReference type="AlphaFoldDB" id="A0A0F7ZZ13"/>
<evidence type="ECO:0000256" key="6">
    <source>
        <dbReference type="ARBA" id="ARBA00023136"/>
    </source>
</evidence>
<protein>
    <recommendedName>
        <fullName evidence="13">Fluoride export protein 1</fullName>
    </recommendedName>
</protein>
<evidence type="ECO:0000256" key="1">
    <source>
        <dbReference type="ARBA" id="ARBA00002598"/>
    </source>
</evidence>
<evidence type="ECO:0000256" key="3">
    <source>
        <dbReference type="ARBA" id="ARBA00022475"/>
    </source>
</evidence>
<gene>
    <name evidence="11" type="ORF">HIM_07216</name>
</gene>
<dbReference type="GO" id="GO:0005886">
    <property type="term" value="C:plasma membrane"/>
    <property type="evidence" value="ECO:0007669"/>
    <property type="project" value="UniProtKB-SubCell"/>
</dbReference>
<accession>A0A0F7ZZ13</accession>
<feature type="transmembrane region" description="Helical" evidence="10">
    <location>
        <begin position="266"/>
        <end position="287"/>
    </location>
</feature>
<reference evidence="11 12" key="1">
    <citation type="journal article" date="2014" name="Genome Biol. Evol.">
        <title>Comparative genomics and transcriptomics analyses reveal divergent lifestyle features of nematode endoparasitic fungus Hirsutella minnesotensis.</title>
        <authorList>
            <person name="Lai Y."/>
            <person name="Liu K."/>
            <person name="Zhang X."/>
            <person name="Zhang X."/>
            <person name="Li K."/>
            <person name="Wang N."/>
            <person name="Shu C."/>
            <person name="Wu Y."/>
            <person name="Wang C."/>
            <person name="Bushley K.E."/>
            <person name="Xiang M."/>
            <person name="Liu X."/>
        </authorList>
    </citation>
    <scope>NUCLEOTIDE SEQUENCE [LARGE SCALE GENOMIC DNA]</scope>
    <source>
        <strain evidence="11 12">3608</strain>
    </source>
</reference>
<feature type="transmembrane region" description="Helical" evidence="10">
    <location>
        <begin position="308"/>
        <end position="331"/>
    </location>
</feature>
<keyword evidence="4 10" id="KW-0812">Transmembrane</keyword>
<dbReference type="Proteomes" id="UP000054481">
    <property type="component" value="Unassembled WGS sequence"/>
</dbReference>
<feature type="region of interest" description="Disordered" evidence="9">
    <location>
        <begin position="64"/>
        <end position="120"/>
    </location>
</feature>
<evidence type="ECO:0000313" key="12">
    <source>
        <dbReference type="Proteomes" id="UP000054481"/>
    </source>
</evidence>
<keyword evidence="12" id="KW-1185">Reference proteome</keyword>
<comment type="subcellular location">
    <subcellularLocation>
        <location evidence="2">Cell membrane</location>
        <topology evidence="2">Multi-pass membrane protein</topology>
    </subcellularLocation>
</comment>
<sequence length="467" mass="49916">MTSRPRAAPEAAARPDNTHTALGDLHDAGHHGQLGPDNNSRHAYNAPGEWRQLDELAVAGSIDESDHDPVHKHTSLEETHSQNVSSGRDARKLPAAGDVGTRAAQGNPQPPMAMEEGRERERRTSRLATQTYTISYLVFFSLLGTLARLGLTALTQFPGSPVIFGTVWANFAGSLIMGFLAEDRAIFLHHDKSEPGSASDEDLLTAKKAHLAVKKTIPLYIGLATGFCGSFTSFSSFIRDIFLAMSDDLETPGMPNAGSRSGGDSFMALVAVVITSVTLSLGGLFLGAHSATALGRFTPSLPRSAMRLLLDPLCIVLAWGCWLGAVFLSVFPPHENWRGRATFSLVFAPLGCLLRFYLSVYLNGRIASFPLGTFAANVAGTAVLGMAWDIAHVPVGGVIGCQVLQGVEDGFCGCLTTISTWVAELSTLRRRHAYTYGSISVLVSFALLVVIMGGLRWTDGFSPLQCG</sequence>
<evidence type="ECO:0000313" key="11">
    <source>
        <dbReference type="EMBL" id="KJZ73422.1"/>
    </source>
</evidence>
<feature type="compositionally biased region" description="Low complexity" evidence="9">
    <location>
        <begin position="1"/>
        <end position="15"/>
    </location>
</feature>
<dbReference type="OrthoDB" id="409792at2759"/>
<evidence type="ECO:0000256" key="5">
    <source>
        <dbReference type="ARBA" id="ARBA00022989"/>
    </source>
</evidence>
<evidence type="ECO:0000256" key="10">
    <source>
        <dbReference type="SAM" id="Phobius"/>
    </source>
</evidence>
<dbReference type="Pfam" id="PF02537">
    <property type="entry name" value="CRCB"/>
    <property type="match status" value="2"/>
</dbReference>
<evidence type="ECO:0000256" key="7">
    <source>
        <dbReference type="ARBA" id="ARBA00035120"/>
    </source>
</evidence>
<dbReference type="GO" id="GO:1903425">
    <property type="term" value="F:fluoride transmembrane transporter activity"/>
    <property type="evidence" value="ECO:0007669"/>
    <property type="project" value="TreeGrafter"/>
</dbReference>
<feature type="transmembrane region" description="Helical" evidence="10">
    <location>
        <begin position="217"/>
        <end position="238"/>
    </location>
</feature>
<comment type="similarity">
    <text evidence="7">Belongs to the fluoride channel Fluc/FEX (TC 1.A.43) family.</text>
</comment>
<keyword evidence="5 10" id="KW-1133">Transmembrane helix</keyword>